<evidence type="ECO:0000313" key="4">
    <source>
        <dbReference type="Proteomes" id="UP000016569"/>
    </source>
</evidence>
<dbReference type="Pfam" id="PF16656">
    <property type="entry name" value="Pur_ac_phosph_N"/>
    <property type="match status" value="1"/>
</dbReference>
<dbReference type="CDD" id="cd00063">
    <property type="entry name" value="FN3"/>
    <property type="match status" value="1"/>
</dbReference>
<feature type="domain" description="Purple acid phosphatase N-terminal" evidence="2">
    <location>
        <begin position="150"/>
        <end position="248"/>
    </location>
</feature>
<reference evidence="4" key="1">
    <citation type="journal article" date="2013" name="Genome Announc.">
        <title>Draft Genome Sequence of the Dimorphic Prosthecate Bacterium Brevundimonas abyssalis TAR-001T.</title>
        <authorList>
            <person name="Tsubouchi T."/>
            <person name="Nishi S."/>
            <person name="Usui K."/>
            <person name="Shimane Y."/>
            <person name="Takaki Y."/>
            <person name="Maruyama T."/>
            <person name="Hatada Y."/>
        </authorList>
    </citation>
    <scope>NUCLEOTIDE SEQUENCE [LARGE SCALE GENOMIC DNA]</scope>
    <source>
        <strain evidence="4">TAR-001</strain>
    </source>
</reference>
<dbReference type="Proteomes" id="UP000016569">
    <property type="component" value="Unassembled WGS sequence"/>
</dbReference>
<protein>
    <recommendedName>
        <fullName evidence="2">Purple acid phosphatase N-terminal domain-containing protein</fullName>
    </recommendedName>
</protein>
<sequence>MDRPARLFVAFDSTWGETPFWLADLGFQRRADLDFVVDVEDPFHVWEKAVPAGEVNLGVPSLSGEMKPYVVFAAPAGGEGTVVITPLIPGADVQIAREDGAPYVDDNDWFNALPAELDGLPVLRSFESWEFVSRMVGFFRATDYPSSATPDHLQLTWQDDPRTGVTVQWRTDETVDESLLWLAPAGDDGAGRMLTSRADALTSRQIVNDPDIRLHRVRLDDLTPATDYEYAVSADNGQTWTQRRRFRTAADAGASPTPSSIWATPRTGWTNGAT</sequence>
<dbReference type="InterPro" id="IPR008963">
    <property type="entry name" value="Purple_acid_Pase-like_N"/>
</dbReference>
<gene>
    <name evidence="3" type="ORF">MBEBAB_2814</name>
</gene>
<feature type="compositionally biased region" description="Polar residues" evidence="1">
    <location>
        <begin position="256"/>
        <end position="274"/>
    </location>
</feature>
<comment type="caution">
    <text evidence="3">The sequence shown here is derived from an EMBL/GenBank/DDBJ whole genome shotgun (WGS) entry which is preliminary data.</text>
</comment>
<organism evidence="3 4">
    <name type="scientific">Brevundimonas abyssalis TAR-001</name>
    <dbReference type="NCBI Taxonomy" id="1391729"/>
    <lineage>
        <taxon>Bacteria</taxon>
        <taxon>Pseudomonadati</taxon>
        <taxon>Pseudomonadota</taxon>
        <taxon>Alphaproteobacteria</taxon>
        <taxon>Caulobacterales</taxon>
        <taxon>Caulobacteraceae</taxon>
        <taxon>Brevundimonas</taxon>
    </lineage>
</organism>
<dbReference type="InterPro" id="IPR003961">
    <property type="entry name" value="FN3_dom"/>
</dbReference>
<evidence type="ECO:0000256" key="1">
    <source>
        <dbReference type="SAM" id="MobiDB-lite"/>
    </source>
</evidence>
<evidence type="ECO:0000259" key="2">
    <source>
        <dbReference type="Pfam" id="PF16656"/>
    </source>
</evidence>
<dbReference type="SUPFAM" id="SSF49363">
    <property type="entry name" value="Purple acid phosphatase, N-terminal domain"/>
    <property type="match status" value="1"/>
</dbReference>
<dbReference type="OrthoDB" id="9804511at2"/>
<dbReference type="AlphaFoldDB" id="A0A8E0TSS4"/>
<name>A0A8E0TSS4_9CAUL</name>
<dbReference type="Gene3D" id="2.60.40.380">
    <property type="entry name" value="Purple acid phosphatase-like, N-terminal"/>
    <property type="match status" value="1"/>
</dbReference>
<feature type="region of interest" description="Disordered" evidence="1">
    <location>
        <begin position="247"/>
        <end position="274"/>
    </location>
</feature>
<keyword evidence="4" id="KW-1185">Reference proteome</keyword>
<dbReference type="RefSeq" id="WP_021698658.1">
    <property type="nucleotide sequence ID" value="NZ_BATC01000087.1"/>
</dbReference>
<proteinExistence type="predicted"/>
<accession>A0A8E0TSS4</accession>
<dbReference type="EMBL" id="BATC01000087">
    <property type="protein sequence ID" value="GAD60564.1"/>
    <property type="molecule type" value="Genomic_DNA"/>
</dbReference>
<dbReference type="InterPro" id="IPR015914">
    <property type="entry name" value="PAPs_N"/>
</dbReference>
<evidence type="ECO:0000313" key="3">
    <source>
        <dbReference type="EMBL" id="GAD60564.1"/>
    </source>
</evidence>
<dbReference type="GO" id="GO:0003993">
    <property type="term" value="F:acid phosphatase activity"/>
    <property type="evidence" value="ECO:0007669"/>
    <property type="project" value="InterPro"/>
</dbReference>
<dbReference type="GO" id="GO:0046872">
    <property type="term" value="F:metal ion binding"/>
    <property type="evidence" value="ECO:0007669"/>
    <property type="project" value="InterPro"/>
</dbReference>